<dbReference type="Proteomes" id="UP000729402">
    <property type="component" value="Unassembled WGS sequence"/>
</dbReference>
<evidence type="ECO:0000256" key="1">
    <source>
        <dbReference type="SAM" id="MobiDB-lite"/>
    </source>
</evidence>
<evidence type="ECO:0000313" key="3">
    <source>
        <dbReference type="Proteomes" id="UP000729402"/>
    </source>
</evidence>
<protein>
    <submittedName>
        <fullName evidence="2">Uncharacterized protein</fullName>
    </submittedName>
</protein>
<feature type="compositionally biased region" description="Basic and acidic residues" evidence="1">
    <location>
        <begin position="60"/>
        <end position="72"/>
    </location>
</feature>
<accession>A0A8J5VDC7</accession>
<organism evidence="2 3">
    <name type="scientific">Zizania palustris</name>
    <name type="common">Northern wild rice</name>
    <dbReference type="NCBI Taxonomy" id="103762"/>
    <lineage>
        <taxon>Eukaryota</taxon>
        <taxon>Viridiplantae</taxon>
        <taxon>Streptophyta</taxon>
        <taxon>Embryophyta</taxon>
        <taxon>Tracheophyta</taxon>
        <taxon>Spermatophyta</taxon>
        <taxon>Magnoliopsida</taxon>
        <taxon>Liliopsida</taxon>
        <taxon>Poales</taxon>
        <taxon>Poaceae</taxon>
        <taxon>BOP clade</taxon>
        <taxon>Oryzoideae</taxon>
        <taxon>Oryzeae</taxon>
        <taxon>Zizaniinae</taxon>
        <taxon>Zizania</taxon>
    </lineage>
</organism>
<reference evidence="2" key="1">
    <citation type="journal article" date="2021" name="bioRxiv">
        <title>Whole Genome Assembly and Annotation of Northern Wild Rice, Zizania palustris L., Supports a Whole Genome Duplication in the Zizania Genus.</title>
        <authorList>
            <person name="Haas M."/>
            <person name="Kono T."/>
            <person name="Macchietto M."/>
            <person name="Millas R."/>
            <person name="McGilp L."/>
            <person name="Shao M."/>
            <person name="Duquette J."/>
            <person name="Hirsch C.N."/>
            <person name="Kimball J."/>
        </authorList>
    </citation>
    <scope>NUCLEOTIDE SEQUENCE</scope>
    <source>
        <tissue evidence="2">Fresh leaf tissue</tissue>
    </source>
</reference>
<keyword evidence="3" id="KW-1185">Reference proteome</keyword>
<proteinExistence type="predicted"/>
<comment type="caution">
    <text evidence="2">The sequence shown here is derived from an EMBL/GenBank/DDBJ whole genome shotgun (WGS) entry which is preliminary data.</text>
</comment>
<dbReference type="EMBL" id="JAAALK010000286">
    <property type="protein sequence ID" value="KAG8061770.1"/>
    <property type="molecule type" value="Genomic_DNA"/>
</dbReference>
<evidence type="ECO:0000313" key="2">
    <source>
        <dbReference type="EMBL" id="KAG8061770.1"/>
    </source>
</evidence>
<feature type="region of interest" description="Disordered" evidence="1">
    <location>
        <begin position="60"/>
        <end position="101"/>
    </location>
</feature>
<name>A0A8J5VDC7_ZIZPA</name>
<gene>
    <name evidence="2" type="ORF">GUJ93_ZPchr0003g16857</name>
</gene>
<sequence>MGSSCGSGGGQRTPHPIAHVWSSDGGDLVWWRRGRRLREDGELWRGACMAAWRGLHAVVKEDSRDSGGDEGHSTPLRTYAGQRRRGSKAATPPRAHVRGSGRGDLTWRRMWANLWVGWAATEGARVGQRGGGLVQ</sequence>
<reference evidence="2" key="2">
    <citation type="submission" date="2021-02" db="EMBL/GenBank/DDBJ databases">
        <authorList>
            <person name="Kimball J.A."/>
            <person name="Haas M.W."/>
            <person name="Macchietto M."/>
            <person name="Kono T."/>
            <person name="Duquette J."/>
            <person name="Shao M."/>
        </authorList>
    </citation>
    <scope>NUCLEOTIDE SEQUENCE</scope>
    <source>
        <tissue evidence="2">Fresh leaf tissue</tissue>
    </source>
</reference>
<dbReference type="AlphaFoldDB" id="A0A8J5VDC7"/>